<dbReference type="EMBL" id="LAZR01009623">
    <property type="protein sequence ID" value="KKM71498.1"/>
    <property type="molecule type" value="Genomic_DNA"/>
</dbReference>
<reference evidence="1" key="1">
    <citation type="journal article" date="2015" name="Nature">
        <title>Complex archaea that bridge the gap between prokaryotes and eukaryotes.</title>
        <authorList>
            <person name="Spang A."/>
            <person name="Saw J.H."/>
            <person name="Jorgensen S.L."/>
            <person name="Zaremba-Niedzwiedzka K."/>
            <person name="Martijn J."/>
            <person name="Lind A.E."/>
            <person name="van Eijk R."/>
            <person name="Schleper C."/>
            <person name="Guy L."/>
            <person name="Ettema T.J."/>
        </authorList>
    </citation>
    <scope>NUCLEOTIDE SEQUENCE</scope>
</reference>
<name>A0A0F9JP65_9ZZZZ</name>
<evidence type="ECO:0000313" key="1">
    <source>
        <dbReference type="EMBL" id="KKM71498.1"/>
    </source>
</evidence>
<proteinExistence type="predicted"/>
<dbReference type="AlphaFoldDB" id="A0A0F9JP65"/>
<protein>
    <recommendedName>
        <fullName evidence="2">N-acetyltransferase domain-containing protein</fullName>
    </recommendedName>
</protein>
<sequence>MIILREYIPDDWTKIDDAVEPFMFLEPFERFDEIVQKGLAVTAIEDDIVMACGGVSYVDDQEGVVWMKISKKCFCQPYRWGRTIRETFSLMAKSLGAMRIVTYILKGFCKGERLARLIGMTKTDKEYEFNDNIYRRYTVVI</sequence>
<comment type="caution">
    <text evidence="1">The sequence shown here is derived from an EMBL/GenBank/DDBJ whole genome shotgun (WGS) entry which is preliminary data.</text>
</comment>
<evidence type="ECO:0008006" key="2">
    <source>
        <dbReference type="Google" id="ProtNLM"/>
    </source>
</evidence>
<gene>
    <name evidence="1" type="ORF">LCGC14_1430030</name>
</gene>
<accession>A0A0F9JP65</accession>
<organism evidence="1">
    <name type="scientific">marine sediment metagenome</name>
    <dbReference type="NCBI Taxonomy" id="412755"/>
    <lineage>
        <taxon>unclassified sequences</taxon>
        <taxon>metagenomes</taxon>
        <taxon>ecological metagenomes</taxon>
    </lineage>
</organism>